<proteinExistence type="predicted"/>
<protein>
    <submittedName>
        <fullName evidence="1">Uncharacterized protein</fullName>
    </submittedName>
</protein>
<gene>
    <name evidence="1" type="ORF">MENT_LOCUS21361</name>
</gene>
<comment type="caution">
    <text evidence="1">The sequence shown here is derived from an EMBL/GenBank/DDBJ whole genome shotgun (WGS) entry which is preliminary data.</text>
</comment>
<dbReference type="AlphaFoldDB" id="A0A6V7V4Q8"/>
<evidence type="ECO:0000313" key="1">
    <source>
        <dbReference type="EMBL" id="CAD2169990.1"/>
    </source>
</evidence>
<dbReference type="Proteomes" id="UP000580250">
    <property type="component" value="Unassembled WGS sequence"/>
</dbReference>
<evidence type="ECO:0000313" key="2">
    <source>
        <dbReference type="Proteomes" id="UP000580250"/>
    </source>
</evidence>
<organism evidence="1 2">
    <name type="scientific">Meloidogyne enterolobii</name>
    <name type="common">Root-knot nematode worm</name>
    <name type="synonym">Meloidogyne mayaguensis</name>
    <dbReference type="NCBI Taxonomy" id="390850"/>
    <lineage>
        <taxon>Eukaryota</taxon>
        <taxon>Metazoa</taxon>
        <taxon>Ecdysozoa</taxon>
        <taxon>Nematoda</taxon>
        <taxon>Chromadorea</taxon>
        <taxon>Rhabditida</taxon>
        <taxon>Tylenchina</taxon>
        <taxon>Tylenchomorpha</taxon>
        <taxon>Tylenchoidea</taxon>
        <taxon>Meloidogynidae</taxon>
        <taxon>Meloidogyninae</taxon>
        <taxon>Meloidogyne</taxon>
    </lineage>
</organism>
<name>A0A6V7V4Q8_MELEN</name>
<reference evidence="1 2" key="1">
    <citation type="submission" date="2020-08" db="EMBL/GenBank/DDBJ databases">
        <authorList>
            <person name="Koutsovoulos G."/>
            <person name="Danchin GJ E."/>
        </authorList>
    </citation>
    <scope>NUCLEOTIDE SEQUENCE [LARGE SCALE GENOMIC DNA]</scope>
</reference>
<dbReference type="EMBL" id="CAJEWN010000161">
    <property type="protein sequence ID" value="CAD2169990.1"/>
    <property type="molecule type" value="Genomic_DNA"/>
</dbReference>
<accession>A0A6V7V4Q8</accession>
<sequence>MSTSARKKFHNYKNRYGEAFTSGLSTHLFFAQFVFPTFFQQFVNWPTMSIRTLKFAMRIVNSSDSLLILCGPNKEDSAAPKVNFDLNNLYVIRKSSSS</sequence>